<dbReference type="Proteomes" id="UP000295132">
    <property type="component" value="Unassembled WGS sequence"/>
</dbReference>
<keyword evidence="1" id="KW-0233">DNA recombination</keyword>
<gene>
    <name evidence="3" type="ORF">E2K98_29130</name>
</gene>
<dbReference type="SUPFAM" id="SSF56349">
    <property type="entry name" value="DNA breaking-rejoining enzymes"/>
    <property type="match status" value="1"/>
</dbReference>
<dbReference type="InterPro" id="IPR002104">
    <property type="entry name" value="Integrase_catalytic"/>
</dbReference>
<dbReference type="Gene3D" id="1.10.443.10">
    <property type="entry name" value="Intergrase catalytic core"/>
    <property type="match status" value="1"/>
</dbReference>
<dbReference type="AlphaFoldDB" id="A0A4R5VI81"/>
<organism evidence="3 4">
    <name type="scientific">Bacillus salipaludis</name>
    <dbReference type="NCBI Taxonomy" id="2547811"/>
    <lineage>
        <taxon>Bacteria</taxon>
        <taxon>Bacillati</taxon>
        <taxon>Bacillota</taxon>
        <taxon>Bacilli</taxon>
        <taxon>Bacillales</taxon>
        <taxon>Bacillaceae</taxon>
        <taxon>Bacillus</taxon>
    </lineage>
</organism>
<name>A0A4R5VI81_9BACI</name>
<dbReference type="RefSeq" id="WP_133340375.1">
    <property type="nucleotide sequence ID" value="NZ_JAVGVR010000001.1"/>
</dbReference>
<proteinExistence type="predicted"/>
<dbReference type="GO" id="GO:0003677">
    <property type="term" value="F:DNA binding"/>
    <property type="evidence" value="ECO:0007669"/>
    <property type="project" value="InterPro"/>
</dbReference>
<dbReference type="InterPro" id="IPR013762">
    <property type="entry name" value="Integrase-like_cat_sf"/>
</dbReference>
<comment type="caution">
    <text evidence="3">The sequence shown here is derived from an EMBL/GenBank/DDBJ whole genome shotgun (WGS) entry which is preliminary data.</text>
</comment>
<accession>A0A4R5VI81</accession>
<reference evidence="3 4" key="1">
    <citation type="submission" date="2019-03" db="EMBL/GenBank/DDBJ databases">
        <title>Bacillus niacini sp. nov. a Nicotinate-Metabolizing Mesophile Isolated from Soil.</title>
        <authorList>
            <person name="Zhang G."/>
        </authorList>
    </citation>
    <scope>NUCLEOTIDE SEQUENCE [LARGE SCALE GENOMIC DNA]</scope>
    <source>
        <strain evidence="3 4">WN066</strain>
    </source>
</reference>
<evidence type="ECO:0000259" key="2">
    <source>
        <dbReference type="Pfam" id="PF00589"/>
    </source>
</evidence>
<evidence type="ECO:0000313" key="3">
    <source>
        <dbReference type="EMBL" id="TDK54685.1"/>
    </source>
</evidence>
<protein>
    <recommendedName>
        <fullName evidence="2">Tyr recombinase domain-containing protein</fullName>
    </recommendedName>
</protein>
<dbReference type="EMBL" id="SMYO01000043">
    <property type="protein sequence ID" value="TDK54685.1"/>
    <property type="molecule type" value="Genomic_DNA"/>
</dbReference>
<feature type="domain" description="Tyr recombinase" evidence="2">
    <location>
        <begin position="2"/>
        <end position="69"/>
    </location>
</feature>
<evidence type="ECO:0000313" key="4">
    <source>
        <dbReference type="Proteomes" id="UP000295132"/>
    </source>
</evidence>
<dbReference type="GO" id="GO:0015074">
    <property type="term" value="P:DNA integration"/>
    <property type="evidence" value="ECO:0007669"/>
    <property type="project" value="InterPro"/>
</dbReference>
<dbReference type="InterPro" id="IPR011010">
    <property type="entry name" value="DNA_brk_join_enz"/>
</dbReference>
<dbReference type="Pfam" id="PF00589">
    <property type="entry name" value="Phage_integrase"/>
    <property type="match status" value="1"/>
</dbReference>
<dbReference type="GO" id="GO:0006310">
    <property type="term" value="P:DNA recombination"/>
    <property type="evidence" value="ECO:0007669"/>
    <property type="project" value="UniProtKB-KW"/>
</dbReference>
<evidence type="ECO:0000256" key="1">
    <source>
        <dbReference type="ARBA" id="ARBA00023172"/>
    </source>
</evidence>
<sequence length="101" mass="12225">MNTKTRKAKEVPLSTKTMKLLKEYMNESDDFGEDLLFLTYDGREMLSNTWRTRLHEVAELSEVKKSVRPYFKTHRSITLHYKWRRTLQLTKNIRSHRHVID</sequence>